<dbReference type="EMBL" id="VBSP01000001">
    <property type="protein sequence ID" value="TLQ49483.1"/>
    <property type="molecule type" value="Genomic_DNA"/>
</dbReference>
<evidence type="ECO:0000259" key="1">
    <source>
        <dbReference type="Pfam" id="PF10979"/>
    </source>
</evidence>
<protein>
    <submittedName>
        <fullName evidence="3">DUF2786 domain-containing protein</fullName>
    </submittedName>
</protein>
<evidence type="ECO:0000259" key="2">
    <source>
        <dbReference type="Pfam" id="PF23771"/>
    </source>
</evidence>
<reference evidence="3 4" key="1">
    <citation type="submission" date="2019-05" db="EMBL/GenBank/DDBJ databases">
        <title>The metagenome of a microbial culture collection derived from dairy environment covers the genomic content of the human microbiome.</title>
        <authorList>
            <person name="Roder T."/>
            <person name="Wuthrich D."/>
            <person name="Sattari Z."/>
            <person name="Von Ah U."/>
            <person name="Bar C."/>
            <person name="Ronchi F."/>
            <person name="Macpherson A.J."/>
            <person name="Ganal-Vonarburg S.C."/>
            <person name="Bruggmann R."/>
            <person name="Vergeres G."/>
        </authorList>
    </citation>
    <scope>NUCLEOTIDE SEQUENCE [LARGE SCALE GENOMIC DNA]</scope>
    <source>
        <strain evidence="3 4">FAM 24227</strain>
    </source>
</reference>
<proteinExistence type="predicted"/>
<dbReference type="AlphaFoldDB" id="A0A5R9EK77"/>
<gene>
    <name evidence="3" type="ORF">FEZ33_00400</name>
</gene>
<feature type="domain" description="DUF2786" evidence="1">
    <location>
        <begin position="11"/>
        <end position="49"/>
    </location>
</feature>
<name>A0A5R9EK77_9LACT</name>
<evidence type="ECO:0000313" key="3">
    <source>
        <dbReference type="EMBL" id="TLQ49483.1"/>
    </source>
</evidence>
<evidence type="ECO:0000313" key="4">
    <source>
        <dbReference type="Proteomes" id="UP000306420"/>
    </source>
</evidence>
<dbReference type="Pfam" id="PF23771">
    <property type="entry name" value="DUF7168"/>
    <property type="match status" value="1"/>
</dbReference>
<dbReference type="Pfam" id="PF10979">
    <property type="entry name" value="DUF2786"/>
    <property type="match status" value="1"/>
</dbReference>
<comment type="caution">
    <text evidence="3">The sequence shown here is derived from an EMBL/GenBank/DDBJ whole genome shotgun (WGS) entry which is preliminary data.</text>
</comment>
<dbReference type="InterPro" id="IPR055592">
    <property type="entry name" value="DUF7168"/>
</dbReference>
<dbReference type="RefSeq" id="WP_138403405.1">
    <property type="nucleotide sequence ID" value="NZ_VBSP01000001.1"/>
</dbReference>
<feature type="domain" description="DUF7168" evidence="2">
    <location>
        <begin position="67"/>
        <end position="206"/>
    </location>
</feature>
<dbReference type="Proteomes" id="UP000306420">
    <property type="component" value="Unassembled WGS sequence"/>
</dbReference>
<accession>A0A5R9EK77</accession>
<organism evidence="3 4">
    <name type="scientific">Ruoffia tabacinasalis</name>
    <dbReference type="NCBI Taxonomy" id="87458"/>
    <lineage>
        <taxon>Bacteria</taxon>
        <taxon>Bacillati</taxon>
        <taxon>Bacillota</taxon>
        <taxon>Bacilli</taxon>
        <taxon>Lactobacillales</taxon>
        <taxon>Aerococcaceae</taxon>
        <taxon>Ruoffia</taxon>
    </lineage>
</organism>
<dbReference type="InterPro" id="IPR024498">
    <property type="entry name" value="DUF2786"/>
</dbReference>
<dbReference type="OrthoDB" id="1808266at2"/>
<sequence>MTNNIKDSNDKIISKIKELLALSRDNNQDEESQSAFLLAQRLMLKHQLDFSAIEDYEVMIEREAIGEESVTVYKRLYWFERELARIISKNFRVKFFYNSRPVKSGAGQKKTSIIFYGKRTDLEFAKVIYSLASEILVYHSKKYLEKFYQEIQEGRSQYWTARIKRNYIRGFLIGLNNKLSEQVVLIKEEYPLLVLIPEEVEKAYEEFSLDFGTATLLKLPNPDESTAFNAGIEEGFTRSTLADCGGEYVN</sequence>